<accession>A0ABS9RWZ1</accession>
<keyword evidence="2" id="KW-0812">Transmembrane</keyword>
<dbReference type="Pfam" id="PF10881">
    <property type="entry name" value="DUF2726"/>
    <property type="match status" value="1"/>
</dbReference>
<keyword evidence="2" id="KW-1133">Transmembrane helix</keyword>
<feature type="compositionally biased region" description="Basic and acidic residues" evidence="1">
    <location>
        <begin position="44"/>
        <end position="69"/>
    </location>
</feature>
<feature type="transmembrane region" description="Helical" evidence="2">
    <location>
        <begin position="12"/>
        <end position="33"/>
    </location>
</feature>
<evidence type="ECO:0000256" key="1">
    <source>
        <dbReference type="SAM" id="MobiDB-lite"/>
    </source>
</evidence>
<reference evidence="4 5" key="1">
    <citation type="submission" date="2022-02" db="EMBL/GenBank/DDBJ databases">
        <title>Halomonas fukangensis sp. nov., a halophilic bacterium isolated from a bulk soil of Kalidium foliatum at Fukang.</title>
        <authorList>
            <person name="Huang Y."/>
        </authorList>
    </citation>
    <scope>NUCLEOTIDE SEQUENCE [LARGE SCALE GENOMIC DNA]</scope>
    <source>
        <strain evidence="4 5">EGI 63088</strain>
    </source>
</reference>
<dbReference type="EMBL" id="JAKVPY010000018">
    <property type="protein sequence ID" value="MCH4564368.1"/>
    <property type="molecule type" value="Genomic_DNA"/>
</dbReference>
<evidence type="ECO:0000259" key="3">
    <source>
        <dbReference type="Pfam" id="PF10881"/>
    </source>
</evidence>
<sequence length="209" mass="24809">MEQALNDVTQMVWKFAFIAIAAIAAITMLLLLVKRATRKGRPGKRQDRYQPGKDQGELKESLNLHEKGPNRNYSEELMEREDAYIARSHLMTPTERDVYKVLEKAYGGRYRIFCQVRVVDLIQPNSAKYHPKSREYMSLFRQLSQWHFDYVLCNHEDFKVYCTLELDDPSHERPDRLKRDRIINKACEVAGVRLERMRVNYKERKIEII</sequence>
<dbReference type="InterPro" id="IPR024402">
    <property type="entry name" value="DUF2726"/>
</dbReference>
<keyword evidence="5" id="KW-1185">Reference proteome</keyword>
<keyword evidence="2" id="KW-0472">Membrane</keyword>
<feature type="region of interest" description="Disordered" evidence="1">
    <location>
        <begin position="41"/>
        <end position="73"/>
    </location>
</feature>
<evidence type="ECO:0000256" key="2">
    <source>
        <dbReference type="SAM" id="Phobius"/>
    </source>
</evidence>
<evidence type="ECO:0000313" key="5">
    <source>
        <dbReference type="Proteomes" id="UP001202117"/>
    </source>
</evidence>
<gene>
    <name evidence="4" type="ORF">MKP05_14755</name>
</gene>
<feature type="domain" description="DUF2726" evidence="3">
    <location>
        <begin position="88"/>
        <end position="203"/>
    </location>
</feature>
<protein>
    <submittedName>
        <fullName evidence="4">DUF2726 domain-containing protein</fullName>
    </submittedName>
</protein>
<comment type="caution">
    <text evidence="4">The sequence shown here is derived from an EMBL/GenBank/DDBJ whole genome shotgun (WGS) entry which is preliminary data.</text>
</comment>
<dbReference type="RefSeq" id="WP_240569036.1">
    <property type="nucleotide sequence ID" value="NZ_JAKVPY010000018.1"/>
</dbReference>
<dbReference type="Proteomes" id="UP001202117">
    <property type="component" value="Unassembled WGS sequence"/>
</dbReference>
<evidence type="ECO:0000313" key="4">
    <source>
        <dbReference type="EMBL" id="MCH4564368.1"/>
    </source>
</evidence>
<name>A0ABS9RWZ1_9GAMM</name>
<organism evidence="4 5">
    <name type="scientific">Halomonas flagellata</name>
    <dbReference type="NCBI Taxonomy" id="2920385"/>
    <lineage>
        <taxon>Bacteria</taxon>
        <taxon>Pseudomonadati</taxon>
        <taxon>Pseudomonadota</taxon>
        <taxon>Gammaproteobacteria</taxon>
        <taxon>Oceanospirillales</taxon>
        <taxon>Halomonadaceae</taxon>
        <taxon>Halomonas</taxon>
    </lineage>
</organism>
<proteinExistence type="predicted"/>